<dbReference type="PROSITE" id="PS50931">
    <property type="entry name" value="HTH_LYSR"/>
    <property type="match status" value="1"/>
</dbReference>
<dbReference type="InterPro" id="IPR036390">
    <property type="entry name" value="WH_DNA-bd_sf"/>
</dbReference>
<keyword evidence="2" id="KW-0805">Transcription regulation</keyword>
<evidence type="ECO:0000313" key="6">
    <source>
        <dbReference type="EMBL" id="ANY83981.1"/>
    </source>
</evidence>
<keyword evidence="6" id="KW-0614">Plasmid</keyword>
<organism evidence="6">
    <name type="scientific">Microvirga ossetica</name>
    <dbReference type="NCBI Taxonomy" id="1882682"/>
    <lineage>
        <taxon>Bacteria</taxon>
        <taxon>Pseudomonadati</taxon>
        <taxon>Pseudomonadota</taxon>
        <taxon>Alphaproteobacteria</taxon>
        <taxon>Hyphomicrobiales</taxon>
        <taxon>Methylobacteriaceae</taxon>
        <taxon>Microvirga</taxon>
    </lineage>
</organism>
<keyword evidence="3" id="KW-0238">DNA-binding</keyword>
<dbReference type="AlphaFoldDB" id="A0A1B2EVI7"/>
<keyword evidence="4" id="KW-0804">Transcription</keyword>
<proteinExistence type="inferred from homology"/>
<dbReference type="PANTHER" id="PTHR30579">
    <property type="entry name" value="TRANSCRIPTIONAL REGULATOR"/>
    <property type="match status" value="1"/>
</dbReference>
<dbReference type="RefSeq" id="WP_099514921.1">
    <property type="nucleotide sequence ID" value="NZ_CP016619.1"/>
</dbReference>
<dbReference type="InterPro" id="IPR005119">
    <property type="entry name" value="LysR_subst-bd"/>
</dbReference>
<accession>A0A1B2EVI7</accession>
<comment type="similarity">
    <text evidence="1">Belongs to the LysR transcriptional regulatory family.</text>
</comment>
<evidence type="ECO:0000256" key="1">
    <source>
        <dbReference type="ARBA" id="ARBA00009437"/>
    </source>
</evidence>
<evidence type="ECO:0000256" key="4">
    <source>
        <dbReference type="ARBA" id="ARBA00023163"/>
    </source>
</evidence>
<dbReference type="OrthoDB" id="1631201at2"/>
<dbReference type="Gene3D" id="3.40.190.10">
    <property type="entry name" value="Periplasmic binding protein-like II"/>
    <property type="match status" value="2"/>
</dbReference>
<evidence type="ECO:0000256" key="3">
    <source>
        <dbReference type="ARBA" id="ARBA00023125"/>
    </source>
</evidence>
<dbReference type="EMBL" id="CP016619">
    <property type="protein sequence ID" value="ANY83981.1"/>
    <property type="molecule type" value="Genomic_DNA"/>
</dbReference>
<sequence length="282" mass="29913">MHYLDPDLLRTFLAFADSGSLVRAAEIVGRSPSAVTAQMQRLENLVGESLLTPAGRGRSLTLAGEELAGHARRILDAHQQAMLSLKGARAEGRISLATTQDFAEGGLAPLVRLFATTHPRIGLQLRVGRSIELLQAFEQGEVDVLIAMRAAPSGDEVGVLREPMVWISSVEGLATGGDELPLALLDAPCGFRSAALSALDQARRRYRIAATSQSLSGLRTAVTAGVAVTLRTTRWIGPGLVDAGKLLDLPEVGEASFSIRVRPEARASARSLGQLLHAQLMG</sequence>
<geneLocation type="plasmid" evidence="6">
    <name>unnamed2</name>
</geneLocation>
<feature type="domain" description="HTH lysR-type" evidence="5">
    <location>
        <begin position="4"/>
        <end position="61"/>
    </location>
</feature>
<dbReference type="Pfam" id="PF00126">
    <property type="entry name" value="HTH_1"/>
    <property type="match status" value="1"/>
</dbReference>
<dbReference type="KEGG" id="moc:BB934_37560"/>
<dbReference type="PANTHER" id="PTHR30579:SF7">
    <property type="entry name" value="HTH-TYPE TRANSCRIPTIONAL REGULATOR LRHA-RELATED"/>
    <property type="match status" value="1"/>
</dbReference>
<evidence type="ECO:0000259" key="5">
    <source>
        <dbReference type="PROSITE" id="PS50931"/>
    </source>
</evidence>
<name>A0A1B2EVI7_9HYPH</name>
<evidence type="ECO:0000256" key="2">
    <source>
        <dbReference type="ARBA" id="ARBA00023015"/>
    </source>
</evidence>
<dbReference type="SUPFAM" id="SSF53850">
    <property type="entry name" value="Periplasmic binding protein-like II"/>
    <property type="match status" value="1"/>
</dbReference>
<dbReference type="InterPro" id="IPR000847">
    <property type="entry name" value="LysR_HTH_N"/>
</dbReference>
<gene>
    <name evidence="6" type="ORF">BB934_37560</name>
</gene>
<dbReference type="SUPFAM" id="SSF46785">
    <property type="entry name" value="Winged helix' DNA-binding domain"/>
    <property type="match status" value="1"/>
</dbReference>
<dbReference type="InterPro" id="IPR050176">
    <property type="entry name" value="LTTR"/>
</dbReference>
<dbReference type="GO" id="GO:0003677">
    <property type="term" value="F:DNA binding"/>
    <property type="evidence" value="ECO:0007669"/>
    <property type="project" value="UniProtKB-KW"/>
</dbReference>
<protein>
    <submittedName>
        <fullName evidence="6">LysR family transcriptional regulator</fullName>
    </submittedName>
</protein>
<dbReference type="Gene3D" id="1.10.10.10">
    <property type="entry name" value="Winged helix-like DNA-binding domain superfamily/Winged helix DNA-binding domain"/>
    <property type="match status" value="1"/>
</dbReference>
<dbReference type="InterPro" id="IPR036388">
    <property type="entry name" value="WH-like_DNA-bd_sf"/>
</dbReference>
<dbReference type="GO" id="GO:0003700">
    <property type="term" value="F:DNA-binding transcription factor activity"/>
    <property type="evidence" value="ECO:0007669"/>
    <property type="project" value="InterPro"/>
</dbReference>
<dbReference type="Pfam" id="PF03466">
    <property type="entry name" value="LysR_substrate"/>
    <property type="match status" value="1"/>
</dbReference>
<reference evidence="6" key="1">
    <citation type="submission" date="2016-07" db="EMBL/GenBank/DDBJ databases">
        <title>Microvirga ossetica sp. nov. a new species of rhizobia isolated from root nodules of the legume species Vicia alpestris Steven originated from North Ossetia region in the Caucasus.</title>
        <authorList>
            <person name="Safronova V.I."/>
            <person name="Kuznetsova I.G."/>
            <person name="Sazanova A.L."/>
            <person name="Belimov A."/>
            <person name="Andronov E."/>
            <person name="Osledkin Y.S."/>
            <person name="Onishchuk O.P."/>
            <person name="Kurchak O.N."/>
            <person name="Shaposhnikov A.I."/>
            <person name="Willems A."/>
            <person name="Tikhonovich I.A."/>
        </authorList>
    </citation>
    <scope>NUCLEOTIDE SEQUENCE [LARGE SCALE GENOMIC DNA]</scope>
    <source>
        <strain evidence="6">V5/3M</strain>
        <plasmid evidence="6">unnamed2</plasmid>
    </source>
</reference>